<proteinExistence type="inferred from homology"/>
<keyword evidence="5 11" id="KW-0067">ATP-binding</keyword>
<comment type="catalytic activity">
    <reaction evidence="8">
        <text>L-seryl-[protein] + ATP = O-phospho-L-seryl-[protein] + ADP + H(+)</text>
        <dbReference type="Rhea" id="RHEA:17989"/>
        <dbReference type="Rhea" id="RHEA-COMP:9863"/>
        <dbReference type="Rhea" id="RHEA-COMP:11604"/>
        <dbReference type="ChEBI" id="CHEBI:15378"/>
        <dbReference type="ChEBI" id="CHEBI:29999"/>
        <dbReference type="ChEBI" id="CHEBI:30616"/>
        <dbReference type="ChEBI" id="CHEBI:83421"/>
        <dbReference type="ChEBI" id="CHEBI:456216"/>
        <dbReference type="EC" id="2.7.12.2"/>
    </reaction>
</comment>
<evidence type="ECO:0000256" key="11">
    <source>
        <dbReference type="PROSITE-ProRule" id="PRU10141"/>
    </source>
</evidence>
<dbReference type="Gene3D" id="1.10.510.10">
    <property type="entry name" value="Transferase(Phosphotransferase) domain 1"/>
    <property type="match status" value="1"/>
</dbReference>
<evidence type="ECO:0000256" key="3">
    <source>
        <dbReference type="ARBA" id="ARBA00022741"/>
    </source>
</evidence>
<dbReference type="GO" id="GO:0005524">
    <property type="term" value="F:ATP binding"/>
    <property type="evidence" value="ECO:0007669"/>
    <property type="project" value="UniProtKB-UniRule"/>
</dbReference>
<keyword evidence="4" id="KW-0418">Kinase</keyword>
<dbReference type="PANTHER" id="PTHR48013">
    <property type="entry name" value="DUAL SPECIFICITY MITOGEN-ACTIVATED PROTEIN KINASE KINASE 5-RELATED"/>
    <property type="match status" value="1"/>
</dbReference>
<evidence type="ECO:0000256" key="7">
    <source>
        <dbReference type="ARBA" id="ARBA00038999"/>
    </source>
</evidence>
<evidence type="ECO:0000256" key="10">
    <source>
        <dbReference type="ARBA" id="ARBA00051693"/>
    </source>
</evidence>
<dbReference type="SUPFAM" id="SSF54427">
    <property type="entry name" value="NTF2-like"/>
    <property type="match status" value="1"/>
</dbReference>
<dbReference type="PRINTS" id="PR00109">
    <property type="entry name" value="TYRKINASE"/>
</dbReference>
<evidence type="ECO:0000256" key="1">
    <source>
        <dbReference type="ARBA" id="ARBA00022527"/>
    </source>
</evidence>
<dbReference type="InterPro" id="IPR001245">
    <property type="entry name" value="Ser-Thr/Tyr_kinase_cat_dom"/>
</dbReference>
<accession>A0AAW1Q4W5</accession>
<name>A0AAW1Q4W5_9CHLO</name>
<keyword evidence="3 11" id="KW-0547">Nucleotide-binding</keyword>
<evidence type="ECO:0000256" key="8">
    <source>
        <dbReference type="ARBA" id="ARBA00049014"/>
    </source>
</evidence>
<dbReference type="PANTHER" id="PTHR48013:SF9">
    <property type="entry name" value="DUAL SPECIFICITY MITOGEN-ACTIVATED PROTEIN KINASE KINASE 5"/>
    <property type="match status" value="1"/>
</dbReference>
<dbReference type="CDD" id="cd06623">
    <property type="entry name" value="PKc_MAPKK_plant_like"/>
    <property type="match status" value="1"/>
</dbReference>
<dbReference type="InterPro" id="IPR032710">
    <property type="entry name" value="NTF2-like_dom_sf"/>
</dbReference>
<dbReference type="InterPro" id="IPR017441">
    <property type="entry name" value="Protein_kinase_ATP_BS"/>
</dbReference>
<dbReference type="InterPro" id="IPR000719">
    <property type="entry name" value="Prot_kinase_dom"/>
</dbReference>
<dbReference type="Pfam" id="PF02136">
    <property type="entry name" value="NTF2"/>
    <property type="match status" value="1"/>
</dbReference>
<evidence type="ECO:0000313" key="15">
    <source>
        <dbReference type="Proteomes" id="UP001489004"/>
    </source>
</evidence>
<dbReference type="Gene3D" id="3.30.200.20">
    <property type="entry name" value="Phosphorylase Kinase, domain 1"/>
    <property type="match status" value="1"/>
</dbReference>
<evidence type="ECO:0000256" key="4">
    <source>
        <dbReference type="ARBA" id="ARBA00022777"/>
    </source>
</evidence>
<dbReference type="Pfam" id="PF00069">
    <property type="entry name" value="Pkinase"/>
    <property type="match status" value="1"/>
</dbReference>
<dbReference type="InterPro" id="IPR011009">
    <property type="entry name" value="Kinase-like_dom_sf"/>
</dbReference>
<dbReference type="SMART" id="SM00220">
    <property type="entry name" value="S_TKc"/>
    <property type="match status" value="1"/>
</dbReference>
<dbReference type="InterPro" id="IPR018222">
    <property type="entry name" value="Nuclear_transport_factor_2_euk"/>
</dbReference>
<dbReference type="EC" id="2.7.12.2" evidence="7"/>
<keyword evidence="1" id="KW-0723">Serine/threonine-protein kinase</keyword>
<feature type="domain" description="NTF2" evidence="13">
    <location>
        <begin position="360"/>
        <end position="488"/>
    </location>
</feature>
<evidence type="ECO:0000259" key="13">
    <source>
        <dbReference type="PROSITE" id="PS50177"/>
    </source>
</evidence>
<dbReference type="AlphaFoldDB" id="A0AAW1Q4W5"/>
<dbReference type="Proteomes" id="UP001489004">
    <property type="component" value="Unassembled WGS sequence"/>
</dbReference>
<feature type="domain" description="Protein kinase" evidence="12">
    <location>
        <begin position="78"/>
        <end position="333"/>
    </location>
</feature>
<comment type="similarity">
    <text evidence="6">Belongs to the protein kinase superfamily. STE Ser/Thr protein kinase family. MAP kinase kinase subfamily.</text>
</comment>
<dbReference type="EMBL" id="JALJOR010000006">
    <property type="protein sequence ID" value="KAK9815893.1"/>
    <property type="molecule type" value="Genomic_DNA"/>
</dbReference>
<gene>
    <name evidence="14" type="ORF">WJX72_011527</name>
</gene>
<dbReference type="InterPro" id="IPR002075">
    <property type="entry name" value="NTF2_dom"/>
</dbReference>
<comment type="catalytic activity">
    <reaction evidence="9">
        <text>L-threonyl-[protein] + ATP = O-phospho-L-threonyl-[protein] + ADP + H(+)</text>
        <dbReference type="Rhea" id="RHEA:46608"/>
        <dbReference type="Rhea" id="RHEA-COMP:11060"/>
        <dbReference type="Rhea" id="RHEA-COMP:11605"/>
        <dbReference type="ChEBI" id="CHEBI:15378"/>
        <dbReference type="ChEBI" id="CHEBI:30013"/>
        <dbReference type="ChEBI" id="CHEBI:30616"/>
        <dbReference type="ChEBI" id="CHEBI:61977"/>
        <dbReference type="ChEBI" id="CHEBI:456216"/>
        <dbReference type="EC" id="2.7.12.2"/>
    </reaction>
</comment>
<comment type="catalytic activity">
    <reaction evidence="10">
        <text>L-tyrosyl-[protein] + ATP = O-phospho-L-tyrosyl-[protein] + ADP + H(+)</text>
        <dbReference type="Rhea" id="RHEA:10596"/>
        <dbReference type="Rhea" id="RHEA-COMP:10136"/>
        <dbReference type="Rhea" id="RHEA-COMP:20101"/>
        <dbReference type="ChEBI" id="CHEBI:15378"/>
        <dbReference type="ChEBI" id="CHEBI:30616"/>
        <dbReference type="ChEBI" id="CHEBI:46858"/>
        <dbReference type="ChEBI" id="CHEBI:61978"/>
        <dbReference type="ChEBI" id="CHEBI:456216"/>
        <dbReference type="EC" id="2.7.12.2"/>
    </reaction>
</comment>
<dbReference type="PROSITE" id="PS50011">
    <property type="entry name" value="PROTEIN_KINASE_DOM"/>
    <property type="match status" value="1"/>
</dbReference>
<dbReference type="GO" id="GO:0004708">
    <property type="term" value="F:MAP kinase kinase activity"/>
    <property type="evidence" value="ECO:0007669"/>
    <property type="project" value="UniProtKB-EC"/>
</dbReference>
<comment type="caution">
    <text evidence="14">The sequence shown here is derived from an EMBL/GenBank/DDBJ whole genome shotgun (WGS) entry which is preliminary data.</text>
</comment>
<sequence length="490" mass="53835">MPPRLGLVLESPRLDVEDAGFARPDLEASISITDAGTLQILSKSYQAYKFTKDGMSRTDSTIKTPNGHQFYKISEQDVRILKTLGRGASSVVQKAYFPAASKFVAIKKINCFEKEKRHQMMNDVKALCDIPNVPGLVQFIGAYHAPENGEIAIVLEYMNGGSLSDVTAQVKHIPEDVLSRITAQVLQGLVFLHSRHTVHRDIKPANILVDLDGGAKITDFGISAFVDNTLAVCNTFLGTVTYMSPERINSQPYSFPADIWSLGLALLECATGQYPYDASVGPLQLMIQVVGEAAPVPAAGTCSEEFCDFISQCLQKDPFKRPSADALLKHAFIQKFAEQPVDLKIFMKCVFNPEEWLEEMAVVVTSRYYSLMSAGKDKLALLAALYTDESILSYEGVTVRGRAAIMAHLKGIMALHAAFGRAEHKVEHLDIQKLHKDGCALVHVEGQIKLHGVGAGLGGSERSVFAEAFALRQSSRGEYYITNQLFMLLR</sequence>
<protein>
    <recommendedName>
        <fullName evidence="7">mitogen-activated protein kinase kinase</fullName>
        <ecNumber evidence="7">2.7.12.2</ecNumber>
    </recommendedName>
</protein>
<feature type="binding site" evidence="11">
    <location>
        <position position="108"/>
    </location>
    <ligand>
        <name>ATP</name>
        <dbReference type="ChEBI" id="CHEBI:30616"/>
    </ligand>
</feature>
<dbReference type="Gene3D" id="3.10.450.50">
    <property type="match status" value="1"/>
</dbReference>
<dbReference type="PROSITE" id="PS50177">
    <property type="entry name" value="NTF2_DOMAIN"/>
    <property type="match status" value="1"/>
</dbReference>
<dbReference type="SUPFAM" id="SSF56112">
    <property type="entry name" value="Protein kinase-like (PK-like)"/>
    <property type="match status" value="1"/>
</dbReference>
<dbReference type="PROSITE" id="PS00107">
    <property type="entry name" value="PROTEIN_KINASE_ATP"/>
    <property type="match status" value="1"/>
</dbReference>
<evidence type="ECO:0000256" key="6">
    <source>
        <dbReference type="ARBA" id="ARBA00038035"/>
    </source>
</evidence>
<organism evidence="14 15">
    <name type="scientific">[Myrmecia] bisecta</name>
    <dbReference type="NCBI Taxonomy" id="41462"/>
    <lineage>
        <taxon>Eukaryota</taxon>
        <taxon>Viridiplantae</taxon>
        <taxon>Chlorophyta</taxon>
        <taxon>core chlorophytes</taxon>
        <taxon>Trebouxiophyceae</taxon>
        <taxon>Trebouxiales</taxon>
        <taxon>Trebouxiaceae</taxon>
        <taxon>Myrmecia</taxon>
    </lineage>
</organism>
<evidence type="ECO:0000256" key="9">
    <source>
        <dbReference type="ARBA" id="ARBA00049299"/>
    </source>
</evidence>
<keyword evidence="2" id="KW-0808">Transferase</keyword>
<evidence type="ECO:0000313" key="14">
    <source>
        <dbReference type="EMBL" id="KAK9815893.1"/>
    </source>
</evidence>
<evidence type="ECO:0000259" key="12">
    <source>
        <dbReference type="PROSITE" id="PS50011"/>
    </source>
</evidence>
<evidence type="ECO:0000256" key="5">
    <source>
        <dbReference type="ARBA" id="ARBA00022840"/>
    </source>
</evidence>
<keyword evidence="15" id="KW-1185">Reference proteome</keyword>
<reference evidence="14 15" key="1">
    <citation type="journal article" date="2024" name="Nat. Commun.">
        <title>Phylogenomics reveals the evolutionary origins of lichenization in chlorophyte algae.</title>
        <authorList>
            <person name="Puginier C."/>
            <person name="Libourel C."/>
            <person name="Otte J."/>
            <person name="Skaloud P."/>
            <person name="Haon M."/>
            <person name="Grisel S."/>
            <person name="Petersen M."/>
            <person name="Berrin J.G."/>
            <person name="Delaux P.M."/>
            <person name="Dal Grande F."/>
            <person name="Keller J."/>
        </authorList>
    </citation>
    <scope>NUCLEOTIDE SEQUENCE [LARGE SCALE GENOMIC DNA]</scope>
    <source>
        <strain evidence="14 15">SAG 2043</strain>
    </source>
</reference>
<dbReference type="GO" id="GO:0004674">
    <property type="term" value="F:protein serine/threonine kinase activity"/>
    <property type="evidence" value="ECO:0007669"/>
    <property type="project" value="UniProtKB-KW"/>
</dbReference>
<dbReference type="FunFam" id="1.10.510.10:FF:000432">
    <property type="entry name" value="mitogen-activated protein kinase kinase 3"/>
    <property type="match status" value="1"/>
</dbReference>
<evidence type="ECO:0000256" key="2">
    <source>
        <dbReference type="ARBA" id="ARBA00022679"/>
    </source>
</evidence>